<feature type="transmembrane region" description="Helical" evidence="5">
    <location>
        <begin position="131"/>
        <end position="151"/>
    </location>
</feature>
<evidence type="ECO:0000256" key="2">
    <source>
        <dbReference type="ARBA" id="ARBA00022692"/>
    </source>
</evidence>
<evidence type="ECO:0000313" key="7">
    <source>
        <dbReference type="EMBL" id="AXL20850.1"/>
    </source>
</evidence>
<comment type="subcellular location">
    <subcellularLocation>
        <location evidence="1">Membrane</location>
        <topology evidence="1">Multi-pass membrane protein</topology>
    </subcellularLocation>
</comment>
<gene>
    <name evidence="7" type="ORF">DKB62_04320</name>
</gene>
<evidence type="ECO:0000256" key="4">
    <source>
        <dbReference type="ARBA" id="ARBA00023136"/>
    </source>
</evidence>
<evidence type="ECO:0000313" key="8">
    <source>
        <dbReference type="Proteomes" id="UP000254337"/>
    </source>
</evidence>
<dbReference type="InterPro" id="IPR006977">
    <property type="entry name" value="Yip1_dom"/>
</dbReference>
<keyword evidence="4 5" id="KW-0472">Membrane</keyword>
<organism evidence="7 8">
    <name type="scientific">Megasphaera stantonii</name>
    <dbReference type="NCBI Taxonomy" id="2144175"/>
    <lineage>
        <taxon>Bacteria</taxon>
        <taxon>Bacillati</taxon>
        <taxon>Bacillota</taxon>
        <taxon>Negativicutes</taxon>
        <taxon>Veillonellales</taxon>
        <taxon>Veillonellaceae</taxon>
        <taxon>Megasphaera</taxon>
    </lineage>
</organism>
<evidence type="ECO:0000256" key="3">
    <source>
        <dbReference type="ARBA" id="ARBA00022989"/>
    </source>
</evidence>
<accession>A0A346AYA7</accession>
<keyword evidence="3 5" id="KW-1133">Transmembrane helix</keyword>
<dbReference type="AlphaFoldDB" id="A0A346AYA7"/>
<dbReference type="Proteomes" id="UP000254337">
    <property type="component" value="Chromosome"/>
</dbReference>
<feature type="transmembrane region" description="Helical" evidence="5">
    <location>
        <begin position="102"/>
        <end position="125"/>
    </location>
</feature>
<keyword evidence="2 5" id="KW-0812">Transmembrane</keyword>
<dbReference type="Pfam" id="PF04893">
    <property type="entry name" value="Yip1"/>
    <property type="match status" value="1"/>
</dbReference>
<evidence type="ECO:0000256" key="5">
    <source>
        <dbReference type="SAM" id="Phobius"/>
    </source>
</evidence>
<evidence type="ECO:0000259" key="6">
    <source>
        <dbReference type="Pfam" id="PF04893"/>
    </source>
</evidence>
<feature type="transmembrane region" description="Helical" evidence="5">
    <location>
        <begin position="163"/>
        <end position="192"/>
    </location>
</feature>
<feature type="transmembrane region" description="Helical" evidence="5">
    <location>
        <begin position="43"/>
        <end position="61"/>
    </location>
</feature>
<dbReference type="EMBL" id="CP029462">
    <property type="protein sequence ID" value="AXL20850.1"/>
    <property type="molecule type" value="Genomic_DNA"/>
</dbReference>
<proteinExistence type="predicted"/>
<feature type="transmembrane region" description="Helical" evidence="5">
    <location>
        <begin position="67"/>
        <end position="90"/>
    </location>
</feature>
<keyword evidence="8" id="KW-1185">Reference proteome</keyword>
<evidence type="ECO:0000256" key="1">
    <source>
        <dbReference type="ARBA" id="ARBA00004141"/>
    </source>
</evidence>
<sequence length="193" mass="20648">MERRAAAMRYYIEEALALAYGIVVSPKETLAVIVPEQRLREGIVIWSLSVMLSVVSVWAQWQDAAVWTAIAMYGGAAFCFAARILLYHGAARLLGRNGSMKSLAAALCFTELPLNLATLAGSFVFVAPELLVQAVSLAAGVWALVLDVWAVKETYAMGTGRSIAVLLLPLAAVAVLAVVVLLYVVFAVVSIFS</sequence>
<dbReference type="KEGG" id="meg:DKB62_04320"/>
<dbReference type="GO" id="GO:0016020">
    <property type="term" value="C:membrane"/>
    <property type="evidence" value="ECO:0007669"/>
    <property type="project" value="UniProtKB-SubCell"/>
</dbReference>
<dbReference type="OrthoDB" id="9986864at2"/>
<name>A0A346AYA7_9FIRM</name>
<reference evidence="7 8" key="1">
    <citation type="submission" date="2018-05" db="EMBL/GenBank/DDBJ databases">
        <title>Complete genome sequence of Megasphaera sp. AJH120T, isolated from the ceca of a chicken.</title>
        <authorList>
            <person name="Maki J."/>
            <person name="Looft T."/>
        </authorList>
    </citation>
    <scope>NUCLEOTIDE SEQUENCE [LARGE SCALE GENOMIC DNA]</scope>
    <source>
        <strain evidence="7 8">AJH120</strain>
    </source>
</reference>
<feature type="domain" description="Yip1" evidence="6">
    <location>
        <begin position="21"/>
        <end position="179"/>
    </location>
</feature>
<protein>
    <recommendedName>
        <fullName evidence="6">Yip1 domain-containing protein</fullName>
    </recommendedName>
</protein>